<dbReference type="PROSITE" id="PS00113">
    <property type="entry name" value="ADENYLATE_KINASE"/>
    <property type="match status" value="1"/>
</dbReference>
<organism evidence="20 21">
    <name type="scientific">Ditylenchus dipsaci</name>
    <dbReference type="NCBI Taxonomy" id="166011"/>
    <lineage>
        <taxon>Eukaryota</taxon>
        <taxon>Metazoa</taxon>
        <taxon>Ecdysozoa</taxon>
        <taxon>Nematoda</taxon>
        <taxon>Chromadorea</taxon>
        <taxon>Rhabditida</taxon>
        <taxon>Tylenchina</taxon>
        <taxon>Tylenchomorpha</taxon>
        <taxon>Sphaerularioidea</taxon>
        <taxon>Anguinidae</taxon>
        <taxon>Anguininae</taxon>
        <taxon>Ditylenchus</taxon>
    </lineage>
</organism>
<comment type="cofactor">
    <cofactor evidence="15">
        <name>Mg(2+)</name>
        <dbReference type="ChEBI" id="CHEBI:18420"/>
    </cofactor>
    <text evidence="15">Binds 1 Mg(2+) ion per monomer.</text>
</comment>
<evidence type="ECO:0000256" key="12">
    <source>
        <dbReference type="ARBA" id="ARBA00023136"/>
    </source>
</evidence>
<evidence type="ECO:0000259" key="18">
    <source>
        <dbReference type="PROSITE" id="PS50262"/>
    </source>
</evidence>
<dbReference type="InterPro" id="IPR017452">
    <property type="entry name" value="GPCR_Rhodpsn_7TM"/>
</dbReference>
<proteinExistence type="inferred from homology"/>
<evidence type="ECO:0000256" key="8">
    <source>
        <dbReference type="ARBA" id="ARBA00022777"/>
    </source>
</evidence>
<dbReference type="CDD" id="cd14978">
    <property type="entry name" value="7tmA_FMRFamide_R-like"/>
    <property type="match status" value="1"/>
</dbReference>
<feature type="transmembrane region" description="Helical" evidence="17">
    <location>
        <begin position="898"/>
        <end position="919"/>
    </location>
</feature>
<keyword evidence="10 15" id="KW-0665">Pyrimidine biosynthesis</keyword>
<evidence type="ECO:0000256" key="10">
    <source>
        <dbReference type="ARBA" id="ARBA00022975"/>
    </source>
</evidence>
<feature type="binding site" evidence="15">
    <location>
        <position position="229"/>
    </location>
    <ligand>
        <name>a ribonucleoside 5'-phosphate</name>
        <dbReference type="ChEBI" id="CHEBI:58043"/>
    </ligand>
</feature>
<dbReference type="CDD" id="cd01428">
    <property type="entry name" value="ADK"/>
    <property type="match status" value="1"/>
</dbReference>
<feature type="binding site" evidence="15">
    <location>
        <begin position="203"/>
        <end position="208"/>
    </location>
    <ligand>
        <name>ATP</name>
        <dbReference type="ChEBI" id="CHEBI:30616"/>
    </ligand>
</feature>
<dbReference type="GO" id="GO:0009123">
    <property type="term" value="P:nucleoside monophosphate metabolic process"/>
    <property type="evidence" value="ECO:0007669"/>
    <property type="project" value="UniProtKB-ARBA"/>
</dbReference>
<keyword evidence="6 17" id="KW-0812">Transmembrane</keyword>
<evidence type="ECO:0000256" key="9">
    <source>
        <dbReference type="ARBA" id="ARBA00022840"/>
    </source>
</evidence>
<dbReference type="SUPFAM" id="SSF50182">
    <property type="entry name" value="Sm-like ribonucleoproteins"/>
    <property type="match status" value="1"/>
</dbReference>
<dbReference type="InterPro" id="IPR001163">
    <property type="entry name" value="Sm_dom_euk/arc"/>
</dbReference>
<feature type="binding site" evidence="15">
    <location>
        <position position="286"/>
    </location>
    <ligand>
        <name>CMP</name>
        <dbReference type="ChEBI" id="CHEBI:60377"/>
    </ligand>
</feature>
<evidence type="ECO:0000256" key="14">
    <source>
        <dbReference type="ARBA" id="ARBA00048116"/>
    </source>
</evidence>
<comment type="caution">
    <text evidence="15">Lacks conserved residue(s) required for the propagation of feature annotation.</text>
</comment>
<comment type="subunit">
    <text evidence="15">Monomer.</text>
</comment>
<feature type="domain" description="G-protein coupled receptors family 1 profile" evidence="18">
    <location>
        <begin position="421"/>
        <end position="662"/>
    </location>
</feature>
<dbReference type="InterPro" id="IPR027417">
    <property type="entry name" value="P-loop_NTPase"/>
</dbReference>
<evidence type="ECO:0000256" key="13">
    <source>
        <dbReference type="ARBA" id="ARBA00023242"/>
    </source>
</evidence>
<dbReference type="InterPro" id="IPR010920">
    <property type="entry name" value="LSM_dom_sf"/>
</dbReference>
<feature type="transmembrane region" description="Helical" evidence="17">
    <location>
        <begin position="475"/>
        <end position="501"/>
    </location>
</feature>
<evidence type="ECO:0000256" key="6">
    <source>
        <dbReference type="ARBA" id="ARBA00022692"/>
    </source>
</evidence>
<feature type="domain" description="Sm" evidence="19">
    <location>
        <begin position="9"/>
        <end position="84"/>
    </location>
</feature>
<dbReference type="AlphaFoldDB" id="A0A915D869"/>
<comment type="domain">
    <text evidence="15">Consists of three domains, a large central CORE domain and two small peripheral domains, NMPbind and LID, which undergo movements during catalysis. The LID domain closes over the site of phosphoryl transfer upon ATP binding. Assembling and dissambling the active center during each catalytic cycle provides an effective means to prevent ATP hydrolysis.</text>
</comment>
<feature type="region of interest" description="Disordered" evidence="16">
    <location>
        <begin position="712"/>
        <end position="746"/>
    </location>
</feature>
<dbReference type="GO" id="GO:0007606">
    <property type="term" value="P:sensory perception of chemical stimulus"/>
    <property type="evidence" value="ECO:0007669"/>
    <property type="project" value="InterPro"/>
</dbReference>
<dbReference type="PANTHER" id="PTHR47632:SF1">
    <property type="entry name" value="G-PROTEIN COUPLED RECEPTORS FAMILY 1 PROFILE DOMAIN-CONTAINING PROTEIN"/>
    <property type="match status" value="1"/>
</dbReference>
<feature type="transmembrane region" description="Helical" evidence="17">
    <location>
        <begin position="939"/>
        <end position="963"/>
    </location>
</feature>
<dbReference type="SUPFAM" id="SSF52540">
    <property type="entry name" value="P-loop containing nucleoside triphosphate hydrolases"/>
    <property type="match status" value="1"/>
</dbReference>
<dbReference type="EC" id="2.7.4.14" evidence="15"/>
<dbReference type="GO" id="GO:0004930">
    <property type="term" value="F:G protein-coupled receptor activity"/>
    <property type="evidence" value="ECO:0007669"/>
    <property type="project" value="InterPro"/>
</dbReference>
<keyword evidence="20" id="KW-1185">Reference proteome</keyword>
<feature type="transmembrane region" description="Helical" evidence="17">
    <location>
        <begin position="404"/>
        <end position="429"/>
    </location>
</feature>
<dbReference type="HAMAP" id="MF_00235">
    <property type="entry name" value="Adenylate_kinase_Adk"/>
    <property type="match status" value="1"/>
</dbReference>
<dbReference type="InterPro" id="IPR034104">
    <property type="entry name" value="Lsm1"/>
</dbReference>
<evidence type="ECO:0000256" key="4">
    <source>
        <dbReference type="ARBA" id="ARBA00022490"/>
    </source>
</evidence>
<dbReference type="Gene3D" id="1.20.1070.10">
    <property type="entry name" value="Rhodopsin 7-helix transmembrane proteins"/>
    <property type="match status" value="1"/>
</dbReference>
<comment type="catalytic activity">
    <reaction evidence="15">
        <text>dCMP + ATP = dCDP + ADP</text>
        <dbReference type="Rhea" id="RHEA:25094"/>
        <dbReference type="ChEBI" id="CHEBI:30616"/>
        <dbReference type="ChEBI" id="CHEBI:57566"/>
        <dbReference type="ChEBI" id="CHEBI:58593"/>
        <dbReference type="ChEBI" id="CHEBI:456216"/>
        <dbReference type="EC" id="2.7.4.14"/>
    </reaction>
</comment>
<dbReference type="Pfam" id="PF00001">
    <property type="entry name" value="7tm_1"/>
    <property type="match status" value="1"/>
</dbReference>
<feature type="binding site" evidence="15">
    <location>
        <begin position="251"/>
        <end position="253"/>
    </location>
    <ligand>
        <name>a ribonucleoside 5'-phosphate</name>
        <dbReference type="ChEBI" id="CHEBI:58043"/>
    </ligand>
</feature>
<dbReference type="SMART" id="SM00651">
    <property type="entry name" value="Sm"/>
    <property type="match status" value="1"/>
</dbReference>
<feature type="transmembrane region" description="Helical" evidence="17">
    <location>
        <begin position="840"/>
        <end position="865"/>
    </location>
</feature>
<dbReference type="GO" id="GO:0016020">
    <property type="term" value="C:membrane"/>
    <property type="evidence" value="ECO:0007669"/>
    <property type="project" value="UniProtKB-SubCell"/>
</dbReference>
<dbReference type="InterPro" id="IPR053326">
    <property type="entry name" value="GPCR1-like"/>
</dbReference>
<accession>A0A915D869</accession>
<dbReference type="GO" id="GO:0019205">
    <property type="term" value="F:nucleobase-containing compound kinase activity"/>
    <property type="evidence" value="ECO:0007669"/>
    <property type="project" value="InterPro"/>
</dbReference>
<dbReference type="WBParaSite" id="jg16565.2">
    <property type="protein sequence ID" value="jg16565.2"/>
    <property type="gene ID" value="jg16565"/>
</dbReference>
<comment type="catalytic activity">
    <reaction evidence="14 15">
        <text>UMP + ATP = UDP + ADP</text>
        <dbReference type="Rhea" id="RHEA:24400"/>
        <dbReference type="ChEBI" id="CHEBI:30616"/>
        <dbReference type="ChEBI" id="CHEBI:57865"/>
        <dbReference type="ChEBI" id="CHEBI:58223"/>
        <dbReference type="ChEBI" id="CHEBI:456216"/>
        <dbReference type="EC" id="2.7.4.14"/>
    </reaction>
</comment>
<dbReference type="InterPro" id="IPR000850">
    <property type="entry name" value="Adenylat/UMP-CMP_kin"/>
</dbReference>
<dbReference type="PROSITE" id="PS50262">
    <property type="entry name" value="G_PROTEIN_RECEP_F1_2"/>
    <property type="match status" value="1"/>
</dbReference>
<evidence type="ECO:0000256" key="17">
    <source>
        <dbReference type="SAM" id="Phobius"/>
    </source>
</evidence>
<evidence type="ECO:0000256" key="2">
    <source>
        <dbReference type="ARBA" id="ARBA00004370"/>
    </source>
</evidence>
<dbReference type="NCBIfam" id="TIGR01359">
    <property type="entry name" value="UMP_CMP_kin_fam"/>
    <property type="match status" value="1"/>
</dbReference>
<comment type="catalytic activity">
    <reaction evidence="15">
        <text>CMP + ATP = CDP + ADP</text>
        <dbReference type="Rhea" id="RHEA:11600"/>
        <dbReference type="ChEBI" id="CHEBI:30616"/>
        <dbReference type="ChEBI" id="CHEBI:58069"/>
        <dbReference type="ChEBI" id="CHEBI:60377"/>
        <dbReference type="ChEBI" id="CHEBI:456216"/>
        <dbReference type="EC" id="2.7.4.14"/>
    </reaction>
</comment>
<feature type="transmembrane region" description="Helical" evidence="17">
    <location>
        <begin position="607"/>
        <end position="627"/>
    </location>
</feature>
<dbReference type="Pfam" id="PF00406">
    <property type="entry name" value="ADK"/>
    <property type="match status" value="1"/>
</dbReference>
<feature type="binding site" evidence="15">
    <location>
        <position position="335"/>
    </location>
    <ligand>
        <name>a ribonucleoside 5'-phosphate</name>
        <dbReference type="ChEBI" id="CHEBI:58043"/>
    </ligand>
</feature>
<evidence type="ECO:0000313" key="21">
    <source>
        <dbReference type="WBParaSite" id="jg16565.2"/>
    </source>
</evidence>
<feature type="binding site" evidence="15">
    <location>
        <begin position="279"/>
        <end position="282"/>
    </location>
    <ligand>
        <name>a ribonucleoside 5'-phosphate</name>
        <dbReference type="ChEBI" id="CHEBI:58043"/>
    </ligand>
</feature>
<dbReference type="InterPro" id="IPR004151">
    <property type="entry name" value="7TM_GPCR_serpentine_rcpt_Sre"/>
</dbReference>
<keyword evidence="5 15" id="KW-0808">Transferase</keyword>
<protein>
    <recommendedName>
        <fullName evidence="15">UMP-CMP kinase</fullName>
        <ecNumber evidence="15">2.7.4.14</ecNumber>
    </recommendedName>
    <alternativeName>
        <fullName evidence="15">Deoxycytidylate kinase</fullName>
        <shortName evidence="15">CK</shortName>
        <shortName evidence="15">dCMP kinase</shortName>
    </alternativeName>
    <alternativeName>
        <fullName evidence="15">Uridine monophosphate/cytidine monophosphate kinase</fullName>
        <shortName evidence="15">UMP/CMP kinase</shortName>
        <shortName evidence="15">UMP/CMPK</shortName>
    </alternativeName>
</protein>
<feature type="region of interest" description="NMPbind" evidence="15">
    <location>
        <begin position="223"/>
        <end position="253"/>
    </location>
</feature>
<name>A0A915D869_9BILA</name>
<dbReference type="Pfam" id="PF03125">
    <property type="entry name" value="Sre"/>
    <property type="match status" value="1"/>
</dbReference>
<evidence type="ECO:0000259" key="19">
    <source>
        <dbReference type="PROSITE" id="PS52002"/>
    </source>
</evidence>
<dbReference type="GO" id="GO:0006207">
    <property type="term" value="P:'de novo' pyrimidine nucleobase biosynthetic process"/>
    <property type="evidence" value="ECO:0007669"/>
    <property type="project" value="InterPro"/>
</dbReference>
<dbReference type="InterPro" id="IPR033690">
    <property type="entry name" value="Adenylat_kinase_CS"/>
</dbReference>
<dbReference type="GO" id="GO:0005634">
    <property type="term" value="C:nucleus"/>
    <property type="evidence" value="ECO:0007669"/>
    <property type="project" value="UniProtKB-SubCell"/>
</dbReference>
<keyword evidence="12 17" id="KW-0472">Membrane</keyword>
<feature type="transmembrane region" description="Helical" evidence="17">
    <location>
        <begin position="639"/>
        <end position="665"/>
    </location>
</feature>
<reference evidence="21" key="1">
    <citation type="submission" date="2022-11" db="UniProtKB">
        <authorList>
            <consortium name="WormBaseParasite"/>
        </authorList>
    </citation>
    <scope>IDENTIFICATION</scope>
</reference>
<comment type="subcellular location">
    <subcellularLocation>
        <location evidence="1">Cytoplasm</location>
        <location evidence="1">P-body</location>
    </subcellularLocation>
    <subcellularLocation>
        <location evidence="15">Cytoplasm</location>
    </subcellularLocation>
    <subcellularLocation>
        <location evidence="15">Nucleus</location>
    </subcellularLocation>
    <subcellularLocation>
        <location evidence="2">Membrane</location>
    </subcellularLocation>
</comment>
<evidence type="ECO:0000256" key="7">
    <source>
        <dbReference type="ARBA" id="ARBA00022741"/>
    </source>
</evidence>
<evidence type="ECO:0000256" key="3">
    <source>
        <dbReference type="ARBA" id="ARBA00006803"/>
    </source>
</evidence>
<dbReference type="SUPFAM" id="SSF81321">
    <property type="entry name" value="Family A G protein-coupled receptor-like"/>
    <property type="match status" value="1"/>
</dbReference>
<feature type="transmembrane region" description="Helical" evidence="17">
    <location>
        <begin position="969"/>
        <end position="989"/>
    </location>
</feature>
<feature type="compositionally biased region" description="Pro residues" evidence="16">
    <location>
        <begin position="714"/>
        <end position="725"/>
    </location>
</feature>
<keyword evidence="7 15" id="KW-0547">Nucleotide-binding</keyword>
<keyword evidence="13 15" id="KW-0539">Nucleus</keyword>
<feature type="binding site" evidence="15">
    <location>
        <position position="324"/>
    </location>
    <ligand>
        <name>a ribonucleoside 5'-phosphate</name>
        <dbReference type="ChEBI" id="CHEBI:58043"/>
    </ligand>
</feature>
<dbReference type="PANTHER" id="PTHR47632">
    <property type="entry name" value="FMRFAMIDE PEPTIDE RECEPTOR FAMILY-RELATED"/>
    <property type="match status" value="1"/>
</dbReference>
<dbReference type="CDD" id="cd01728">
    <property type="entry name" value="LSm1"/>
    <property type="match status" value="1"/>
</dbReference>
<dbReference type="PROSITE" id="PS52002">
    <property type="entry name" value="SM"/>
    <property type="match status" value="1"/>
</dbReference>
<evidence type="ECO:0000256" key="11">
    <source>
        <dbReference type="ARBA" id="ARBA00022989"/>
    </source>
</evidence>
<dbReference type="InterPro" id="IPR006266">
    <property type="entry name" value="UMP_CMP_kinase"/>
</dbReference>
<comment type="function">
    <text evidence="15">Catalyzes the phosphorylation of pyrimidine nucleoside monophosphates at the expense of ATP. Plays an important role in de novo pyrimidine nucleotide biosynthesis. Has preference for UMP and CMP as phosphate acceptors.</text>
</comment>
<dbReference type="Gene3D" id="2.30.30.100">
    <property type="match status" value="1"/>
</dbReference>
<dbReference type="GO" id="GO:0000956">
    <property type="term" value="P:nuclear-transcribed mRNA catabolic process"/>
    <property type="evidence" value="ECO:0007669"/>
    <property type="project" value="InterPro"/>
</dbReference>
<keyword evidence="8 15" id="KW-0418">Kinase</keyword>
<evidence type="ECO:0000256" key="15">
    <source>
        <dbReference type="HAMAP-Rule" id="MF_03172"/>
    </source>
</evidence>
<dbReference type="SMART" id="SM01381">
    <property type="entry name" value="7TM_GPCR_Srsx"/>
    <property type="match status" value="1"/>
</dbReference>
<sequence length="1015" mass="113680">MELPDPFLAGAVSLLDQLDKRLMVLLRDGKTLIGYLRTIDQFANLVLHETLERIHIGNCYGDIPRGIFLIRGENVVLAGEIDEDRPDTLTKVSLEEILRMQNERTEKRQIYEQEKQRVLKGSGRVPGGSQLQSIYAIRHTYLTHLNADRRLNSKRVVSQHSDSMSNTIVYCHSTPMTDNFTSPSSREEQKKLYDVVFVLGPPGSGKGTQCQRIEKGFGFVHLSAGDLLRAERERKGSEFGELIDTHIRNGSIVPVEITCKLLENAMEAEKEAIGFLVDGFPRNQDNLDGWQKEMHDKVNVHFVLYLSAPLDICVDRCLNRGQNRTDDNQESMQKRITTYNNQTLPIIKHYAAKHMVHEICSTKSPDEVYGAVEKMSVEDEASALLPYCNVCLGSTDPNYQMYNIASSGIVLALVGMVGLVGNMLVIMVYTRAEQKIYSTSIYLAALAVSDFCMICSAMFLFVLEAWRHHGPPVLAYAYGSGAPLVAAAVDCFISVCLPTAFKEICCNAGKAKMVVLTMSICCLVYNIPHFFEIHAIECVDARHGGILSLQICPTELRLDPLYYTVYYTYMYTTFMAVGPLLLLVVLNIFVVINVIRKGASEDSDTISLILVVFLFIFCNFNALLLNFLELTLYEQLKHIIVYLVDMSNLLVVINCTANFFVYLIFGNSFRRSLKKICGFSAEIKLIEKNAAPNALWAEDETNFIARRLSSPSCSPSPPLDQPPLSPILSPSNGKRKNEERKNDMKIPSCPPCPDSQMSVQSILYPPAPTLTAPTPNAPISNPSVHANDLCTSYPPINMDNTLTNISPLHHHTTSRYMNVIPPRLKPTSSHFHSDSNPSKFLFQVFSCMIMLVGVLLYFSMCFAYLSITLGNVLMAIEKWVAVNPIPGITLIRTTNHNFAYMVLLHGFISVASTYLAVCVERSCATLLASTYEHKPNRPIGGMILTGSLTLTLIIDIIVFFYLTDILSRSFVMMASNIVAMPYAILLYIYNNKINNIRRIGRQCLSYKYQVSHLIV</sequence>
<dbReference type="GO" id="GO:0003723">
    <property type="term" value="F:RNA binding"/>
    <property type="evidence" value="ECO:0007669"/>
    <property type="project" value="InterPro"/>
</dbReference>
<keyword evidence="9 15" id="KW-0067">ATP-binding</keyword>
<dbReference type="GO" id="GO:0016776">
    <property type="term" value="F:phosphotransferase activity, phosphate group as acceptor"/>
    <property type="evidence" value="ECO:0007669"/>
    <property type="project" value="InterPro"/>
</dbReference>
<evidence type="ECO:0000256" key="1">
    <source>
        <dbReference type="ARBA" id="ARBA00004201"/>
    </source>
</evidence>
<feature type="binding site" evidence="15">
    <location>
        <position position="320"/>
    </location>
    <ligand>
        <name>ATP</name>
        <dbReference type="ChEBI" id="CHEBI:30616"/>
    </ligand>
</feature>
<dbReference type="GO" id="GO:0006221">
    <property type="term" value="P:pyrimidine nucleotide biosynthetic process"/>
    <property type="evidence" value="ECO:0007669"/>
    <property type="project" value="UniProtKB-UniRule"/>
</dbReference>
<feature type="transmembrane region" description="Helical" evidence="17">
    <location>
        <begin position="569"/>
        <end position="595"/>
    </location>
</feature>
<keyword evidence="4 15" id="KW-0963">Cytoplasm</keyword>
<dbReference type="Pfam" id="PF01423">
    <property type="entry name" value="LSM"/>
    <property type="match status" value="1"/>
</dbReference>
<dbReference type="InterPro" id="IPR000276">
    <property type="entry name" value="GPCR_Rhodpsn"/>
</dbReference>
<feature type="compositionally biased region" description="Basic and acidic residues" evidence="16">
    <location>
        <begin position="735"/>
        <end position="744"/>
    </location>
</feature>
<keyword evidence="11 17" id="KW-1133">Transmembrane helix</keyword>
<dbReference type="InterPro" id="IPR047575">
    <property type="entry name" value="Sm"/>
</dbReference>
<comment type="similarity">
    <text evidence="15">Belongs to the adenylate kinase family. UMP-CMP kinase subfamily.</text>
</comment>
<evidence type="ECO:0000256" key="16">
    <source>
        <dbReference type="SAM" id="MobiDB-lite"/>
    </source>
</evidence>
<feature type="transmembrane region" description="Helical" evidence="17">
    <location>
        <begin position="513"/>
        <end position="531"/>
    </location>
</feature>
<dbReference type="GO" id="GO:0005524">
    <property type="term" value="F:ATP binding"/>
    <property type="evidence" value="ECO:0007669"/>
    <property type="project" value="UniProtKB-KW"/>
</dbReference>
<evidence type="ECO:0000313" key="20">
    <source>
        <dbReference type="Proteomes" id="UP000887574"/>
    </source>
</evidence>
<feature type="transmembrane region" description="Helical" evidence="17">
    <location>
        <begin position="441"/>
        <end position="463"/>
    </location>
</feature>
<comment type="similarity">
    <text evidence="3">Belongs to the nematode receptor-like protein sre family.</text>
</comment>
<dbReference type="GO" id="GO:0000932">
    <property type="term" value="C:P-body"/>
    <property type="evidence" value="ECO:0007669"/>
    <property type="project" value="UniProtKB-SubCell"/>
</dbReference>
<dbReference type="Proteomes" id="UP000887574">
    <property type="component" value="Unplaced"/>
</dbReference>
<dbReference type="PRINTS" id="PR00094">
    <property type="entry name" value="ADENYLTKNASE"/>
</dbReference>
<dbReference type="Gene3D" id="3.40.50.300">
    <property type="entry name" value="P-loop containing nucleotide triphosphate hydrolases"/>
    <property type="match status" value="1"/>
</dbReference>
<evidence type="ECO:0000256" key="5">
    <source>
        <dbReference type="ARBA" id="ARBA00022679"/>
    </source>
</evidence>
<feature type="binding site" evidence="15">
    <location>
        <position position="363"/>
    </location>
    <ligand>
        <name>ATP</name>
        <dbReference type="ChEBI" id="CHEBI:30616"/>
    </ligand>
</feature>
<dbReference type="HAMAP" id="MF_03172">
    <property type="entry name" value="Adenylate_kinase_UMP_CMP_kin"/>
    <property type="match status" value="1"/>
</dbReference>